<organism evidence="1">
    <name type="scientific">Ophidiomyces ophidiicola</name>
    <dbReference type="NCBI Taxonomy" id="1387563"/>
    <lineage>
        <taxon>Eukaryota</taxon>
        <taxon>Fungi</taxon>
        <taxon>Dikarya</taxon>
        <taxon>Ascomycota</taxon>
        <taxon>Pezizomycotina</taxon>
        <taxon>Eurotiomycetes</taxon>
        <taxon>Eurotiomycetidae</taxon>
        <taxon>Onygenales</taxon>
        <taxon>Onygenaceae</taxon>
        <taxon>Ophidiomyces</taxon>
    </lineage>
</organism>
<protein>
    <submittedName>
        <fullName evidence="1">Uncharacterized protein</fullName>
    </submittedName>
</protein>
<proteinExistence type="predicted"/>
<comment type="caution">
    <text evidence="1">The sequence shown here is derived from an EMBL/GenBank/DDBJ whole genome shotgun (WGS) entry which is preliminary data.</text>
</comment>
<gene>
    <name evidence="1" type="ORF">LOY88_002702</name>
</gene>
<reference evidence="1" key="1">
    <citation type="journal article" date="2022" name="bioRxiv">
        <title>Population genetic analysis of Ophidiomyces ophidiicola, the causative agent of snake fungal disease, indicates recent introductions to the USA.</title>
        <authorList>
            <person name="Ladner J.T."/>
            <person name="Palmer J.M."/>
            <person name="Ettinger C.L."/>
            <person name="Stajich J.E."/>
            <person name="Farrell T.M."/>
            <person name="Glorioso B.M."/>
            <person name="Lawson B."/>
            <person name="Price S.J."/>
            <person name="Stengle A.G."/>
            <person name="Grear D.A."/>
            <person name="Lorch J.M."/>
        </authorList>
    </citation>
    <scope>NUCLEOTIDE SEQUENCE</scope>
    <source>
        <strain evidence="1">NWHC 24266-5</strain>
    </source>
</reference>
<evidence type="ECO:0000313" key="1">
    <source>
        <dbReference type="EMBL" id="KAI2388302.1"/>
    </source>
</evidence>
<accession>A0ACB8UZA3</accession>
<name>A0ACB8UZA3_9EURO</name>
<dbReference type="EMBL" id="JALBCA010000032">
    <property type="protein sequence ID" value="KAI2388302.1"/>
    <property type="molecule type" value="Genomic_DNA"/>
</dbReference>
<sequence>MPPGPQYEFRLLPPPGKEIRRPTPSDPAPSCNPPLFNDAMSVRTTVFIEEQGCSAESELDEDDPRSWHWVMYDTQSDQKVPIGVIRLVPPPHPPHETLLGNGGEDETRPSAGEHNTHTEPYVKLTRVGLLPGYRGKGLSRQLMDVSLNWAIDHPEDVVSALGKDAEPWTGLALVHAQVQVEALYARMGFVTDKSMGVWDEEGISHVGMWKRLDLSQKTGS</sequence>